<dbReference type="InterPro" id="IPR005612">
    <property type="entry name" value="CCAAT-binding_factor"/>
</dbReference>
<protein>
    <submittedName>
        <fullName evidence="8">Uncharacterized protein</fullName>
    </submittedName>
</protein>
<evidence type="ECO:0000256" key="5">
    <source>
        <dbReference type="SAM" id="MobiDB-lite"/>
    </source>
</evidence>
<accession>A0AAD5DZN8</accession>
<dbReference type="GO" id="GO:0003682">
    <property type="term" value="F:chromatin binding"/>
    <property type="evidence" value="ECO:0007669"/>
    <property type="project" value="TreeGrafter"/>
</dbReference>
<dbReference type="PANTHER" id="PTHR14428">
    <property type="entry name" value="NUCLEOLAR COMPLEX PROTEIN 3"/>
    <property type="match status" value="1"/>
</dbReference>
<dbReference type="InterPro" id="IPR016024">
    <property type="entry name" value="ARM-type_fold"/>
</dbReference>
<reference evidence="8" key="1">
    <citation type="submission" date="2020-11" db="EMBL/GenBank/DDBJ databases">
        <title>Chlorella ohadii genome sequencing and assembly.</title>
        <authorList>
            <person name="Murik O."/>
            <person name="Treves H."/>
            <person name="Kedem I."/>
            <person name="Shotland Y."/>
            <person name="Kaplan A."/>
        </authorList>
    </citation>
    <scope>NUCLEOTIDE SEQUENCE</scope>
    <source>
        <strain evidence="8">1</strain>
    </source>
</reference>
<sequence>MLEVEVAPTLPVYSADGMWRSSAQQANLPAVAVQGITVVDDFAEEAVQPALQAQSCQEFQVQQNKQRAAAKRDRPAAKHQPAGAAPLASLQGIESRELRRQTAKQQLALAAQQLLQDPEKRLPQLKGLLEFVQDEDPQVCRLAMLTLLAVFKDLIPAYRIRPATDEAPEQLSKEVRALRAYESSLLDSYHAYLKALLRSAYVLLLYMDLTFVYQLLLSLISLAELLDADLLQALVAYLPHKDECIRQSAQAGLAALLTSTQGSGDAATEAVQLISDLVKRHKCALPPSTLDCLLGLQFSDVQTPTGLASGQGKAHKKKRQKNERDAVDRSFLEAQAGVAADLALRQANQTATLDALFEMLFRVLKTCSSSGLMQLDAAPLSRRRFQEKFPLLFPGLRLLSKFVHLISIEYIEDIAAELRLLLRSSALPPQERLRVLLTAVNIVQQQGGTVVAEHDGFYSELYAALKHIMLVPLLEGSPTRSRSGAAGQEPSEEEWFSSAAAAAQAQADSIGDQVSYLACQALEQLLLDSKQLDGVRQAAFLKRMLAVSAAAGDTGLAMGLLCVLQRMLRRALHTSLPSRS</sequence>
<comment type="caution">
    <text evidence="8">The sequence shown here is derived from an EMBL/GenBank/DDBJ whole genome shotgun (WGS) entry which is preliminary data.</text>
</comment>
<dbReference type="Proteomes" id="UP001205105">
    <property type="component" value="Unassembled WGS sequence"/>
</dbReference>
<evidence type="ECO:0000256" key="4">
    <source>
        <dbReference type="ARBA" id="ARBA00023242"/>
    </source>
</evidence>
<dbReference type="InterPro" id="IPR011501">
    <property type="entry name" value="Noc3_N"/>
</dbReference>
<dbReference type="Pfam" id="PF07540">
    <property type="entry name" value="NOC3p"/>
    <property type="match status" value="1"/>
</dbReference>
<dbReference type="Pfam" id="PF03914">
    <property type="entry name" value="CBF"/>
    <property type="match status" value="1"/>
</dbReference>
<organism evidence="8 9">
    <name type="scientific">Chlorella ohadii</name>
    <dbReference type="NCBI Taxonomy" id="2649997"/>
    <lineage>
        <taxon>Eukaryota</taxon>
        <taxon>Viridiplantae</taxon>
        <taxon>Chlorophyta</taxon>
        <taxon>core chlorophytes</taxon>
        <taxon>Trebouxiophyceae</taxon>
        <taxon>Chlorellales</taxon>
        <taxon>Chlorellaceae</taxon>
        <taxon>Chlorella clade</taxon>
        <taxon>Chlorella</taxon>
    </lineage>
</organism>
<keyword evidence="9" id="KW-1185">Reference proteome</keyword>
<evidence type="ECO:0000313" key="8">
    <source>
        <dbReference type="EMBL" id="KAI7845548.1"/>
    </source>
</evidence>
<dbReference type="GO" id="GO:0005730">
    <property type="term" value="C:nucleolus"/>
    <property type="evidence" value="ECO:0007669"/>
    <property type="project" value="UniProtKB-SubCell"/>
</dbReference>
<evidence type="ECO:0000259" key="7">
    <source>
        <dbReference type="Pfam" id="PF07540"/>
    </source>
</evidence>
<dbReference type="SUPFAM" id="SSF48371">
    <property type="entry name" value="ARM repeat"/>
    <property type="match status" value="1"/>
</dbReference>
<dbReference type="InterPro" id="IPR016903">
    <property type="entry name" value="Nucleolar_cplx-assoc_3"/>
</dbReference>
<feature type="domain" description="CCAAT-binding factor" evidence="6">
    <location>
        <begin position="436"/>
        <end position="571"/>
    </location>
</feature>
<feature type="region of interest" description="Disordered" evidence="5">
    <location>
        <begin position="65"/>
        <end position="86"/>
    </location>
</feature>
<keyword evidence="3" id="KW-0175">Coiled coil</keyword>
<evidence type="ECO:0000313" key="9">
    <source>
        <dbReference type="Proteomes" id="UP001205105"/>
    </source>
</evidence>
<proteinExistence type="inferred from homology"/>
<evidence type="ECO:0000259" key="6">
    <source>
        <dbReference type="Pfam" id="PF03914"/>
    </source>
</evidence>
<dbReference type="GO" id="GO:0006270">
    <property type="term" value="P:DNA replication initiation"/>
    <property type="evidence" value="ECO:0007669"/>
    <property type="project" value="TreeGrafter"/>
</dbReference>
<dbReference type="PANTHER" id="PTHR14428:SF5">
    <property type="entry name" value="NUCLEOLAR COMPLEX PROTEIN 3 HOMOLOG"/>
    <property type="match status" value="1"/>
</dbReference>
<name>A0AAD5DZN8_9CHLO</name>
<comment type="similarity">
    <text evidence="2">Belongs to the CBF/MAK21 family.</text>
</comment>
<dbReference type="EMBL" id="JADXDR010000015">
    <property type="protein sequence ID" value="KAI7845548.1"/>
    <property type="molecule type" value="Genomic_DNA"/>
</dbReference>
<dbReference type="AlphaFoldDB" id="A0AAD5DZN8"/>
<evidence type="ECO:0000256" key="1">
    <source>
        <dbReference type="ARBA" id="ARBA00004604"/>
    </source>
</evidence>
<comment type="subcellular location">
    <subcellularLocation>
        <location evidence="1">Nucleus</location>
        <location evidence="1">Nucleolus</location>
    </subcellularLocation>
</comment>
<gene>
    <name evidence="8" type="ORF">COHA_000839</name>
</gene>
<evidence type="ECO:0000256" key="3">
    <source>
        <dbReference type="ARBA" id="ARBA00023054"/>
    </source>
</evidence>
<evidence type="ECO:0000256" key="2">
    <source>
        <dbReference type="ARBA" id="ARBA00007797"/>
    </source>
</evidence>
<keyword evidence="4" id="KW-0539">Nucleus</keyword>
<feature type="domain" description="Nucleolar complex-associated protein 3 N-terminal" evidence="7">
    <location>
        <begin position="103"/>
        <end position="192"/>
    </location>
</feature>